<evidence type="ECO:0000256" key="2">
    <source>
        <dbReference type="ARBA" id="ARBA00022490"/>
    </source>
</evidence>
<dbReference type="AlphaFoldDB" id="A0AAJ7X229"/>
<dbReference type="InterPro" id="IPR015940">
    <property type="entry name" value="UBA"/>
</dbReference>
<dbReference type="InterPro" id="IPR009060">
    <property type="entry name" value="UBA-like_sf"/>
</dbReference>
<dbReference type="GO" id="GO:0005737">
    <property type="term" value="C:cytoplasm"/>
    <property type="evidence" value="ECO:0007669"/>
    <property type="project" value="UniProtKB-SubCell"/>
</dbReference>
<reference evidence="8 9" key="1">
    <citation type="submission" date="2025-04" db="UniProtKB">
        <authorList>
            <consortium name="RefSeq"/>
        </authorList>
    </citation>
    <scope>IDENTIFICATION</scope>
    <source>
        <tissue evidence="8 9">Sperm</tissue>
    </source>
</reference>
<feature type="compositionally biased region" description="Acidic residues" evidence="4">
    <location>
        <begin position="87"/>
        <end position="98"/>
    </location>
</feature>
<dbReference type="RefSeq" id="XP_032818659.1">
    <property type="nucleotide sequence ID" value="XM_032962768.1"/>
</dbReference>
<dbReference type="SUPFAM" id="SSF46934">
    <property type="entry name" value="UBA-like"/>
    <property type="match status" value="1"/>
</dbReference>
<evidence type="ECO:0000259" key="6">
    <source>
        <dbReference type="PROSITE" id="PS50033"/>
    </source>
</evidence>
<evidence type="ECO:0000313" key="9">
    <source>
        <dbReference type="RefSeq" id="XP_032818659.1"/>
    </source>
</evidence>
<dbReference type="InterPro" id="IPR029071">
    <property type="entry name" value="Ubiquitin-like_domsf"/>
</dbReference>
<accession>A0AAJ7X229</accession>
<dbReference type="CTD" id="51035"/>
<dbReference type="SMART" id="SM00166">
    <property type="entry name" value="UBX"/>
    <property type="match status" value="1"/>
</dbReference>
<dbReference type="KEGG" id="pmrn:116947249"/>
<evidence type="ECO:0000313" key="8">
    <source>
        <dbReference type="RefSeq" id="XP_032818658.1"/>
    </source>
</evidence>
<dbReference type="PROSITE" id="PS50030">
    <property type="entry name" value="UBA"/>
    <property type="match status" value="1"/>
</dbReference>
<dbReference type="CDD" id="cd14302">
    <property type="entry name" value="UBA_UBXN1"/>
    <property type="match status" value="1"/>
</dbReference>
<dbReference type="GO" id="GO:0031397">
    <property type="term" value="P:negative regulation of protein ubiquitination"/>
    <property type="evidence" value="ECO:0007669"/>
    <property type="project" value="TreeGrafter"/>
</dbReference>
<dbReference type="InterPro" id="IPR041923">
    <property type="entry name" value="UBA_UBXN1"/>
</dbReference>
<evidence type="ECO:0000259" key="5">
    <source>
        <dbReference type="PROSITE" id="PS50030"/>
    </source>
</evidence>
<protein>
    <submittedName>
        <fullName evidence="8 9">UBX domain-containing protein 1</fullName>
    </submittedName>
</protein>
<evidence type="ECO:0000256" key="1">
    <source>
        <dbReference type="ARBA" id="ARBA00004496"/>
    </source>
</evidence>
<dbReference type="Proteomes" id="UP001318040">
    <property type="component" value="Chromosome 29"/>
</dbReference>
<evidence type="ECO:0000313" key="7">
    <source>
        <dbReference type="Proteomes" id="UP001318040"/>
    </source>
</evidence>
<feature type="compositionally biased region" description="Basic and acidic residues" evidence="4">
    <location>
        <begin position="157"/>
        <end position="200"/>
    </location>
</feature>
<feature type="domain" description="UBA" evidence="5">
    <location>
        <begin position="1"/>
        <end position="42"/>
    </location>
</feature>
<comment type="subcellular location">
    <subcellularLocation>
        <location evidence="1">Cytoplasm</location>
    </subcellularLocation>
</comment>
<keyword evidence="2" id="KW-0963">Cytoplasm</keyword>
<organism evidence="7 9">
    <name type="scientific">Petromyzon marinus</name>
    <name type="common">Sea lamprey</name>
    <dbReference type="NCBI Taxonomy" id="7757"/>
    <lineage>
        <taxon>Eukaryota</taxon>
        <taxon>Metazoa</taxon>
        <taxon>Chordata</taxon>
        <taxon>Craniata</taxon>
        <taxon>Vertebrata</taxon>
        <taxon>Cyclostomata</taxon>
        <taxon>Hyperoartia</taxon>
        <taxon>Petromyzontiformes</taxon>
        <taxon>Petromyzontidae</taxon>
        <taxon>Petromyzon</taxon>
    </lineage>
</organism>
<dbReference type="PANTHER" id="PTHR46340:SF1">
    <property type="entry name" value="UBX DOMAIN-CONTAINING PROTEIN 1"/>
    <property type="match status" value="1"/>
</dbReference>
<dbReference type="CDD" id="cd01772">
    <property type="entry name" value="UBX_UBXN1"/>
    <property type="match status" value="1"/>
</dbReference>
<feature type="domain" description="UBX" evidence="6">
    <location>
        <begin position="235"/>
        <end position="313"/>
    </location>
</feature>
<dbReference type="FunFam" id="3.10.20.90:FF:000134">
    <property type="entry name" value="UBX domain-containing protein 1"/>
    <property type="match status" value="1"/>
</dbReference>
<dbReference type="PANTHER" id="PTHR46340">
    <property type="entry name" value="UBX DOMAIN-CONTAINING PROTEIN 1"/>
    <property type="match status" value="1"/>
</dbReference>
<proteinExistence type="predicted"/>
<dbReference type="GO" id="GO:0032435">
    <property type="term" value="P:negative regulation of proteasomal ubiquitin-dependent protein catabolic process"/>
    <property type="evidence" value="ECO:0007669"/>
    <property type="project" value="TreeGrafter"/>
</dbReference>
<feature type="region of interest" description="Disordered" evidence="4">
    <location>
        <begin position="48"/>
        <end position="235"/>
    </location>
</feature>
<dbReference type="Pfam" id="PF22562">
    <property type="entry name" value="UBA_7"/>
    <property type="match status" value="1"/>
</dbReference>
<dbReference type="Pfam" id="PF00789">
    <property type="entry name" value="UBX"/>
    <property type="match status" value="1"/>
</dbReference>
<feature type="compositionally biased region" description="Basic and acidic residues" evidence="4">
    <location>
        <begin position="100"/>
        <end position="142"/>
    </location>
</feature>
<dbReference type="Gene3D" id="1.10.8.10">
    <property type="entry name" value="DNA helicase RuvA subunit, C-terminal domain"/>
    <property type="match status" value="1"/>
</dbReference>
<keyword evidence="3" id="KW-0175">Coiled coil</keyword>
<dbReference type="InterPro" id="IPR001012">
    <property type="entry name" value="UBX_dom"/>
</dbReference>
<dbReference type="GO" id="GO:1903094">
    <property type="term" value="P:negative regulation of protein K48-linked deubiquitination"/>
    <property type="evidence" value="ECO:0007669"/>
    <property type="project" value="TreeGrafter"/>
</dbReference>
<dbReference type="Gene3D" id="3.10.20.90">
    <property type="entry name" value="Phosphatidylinositol 3-kinase Catalytic Subunit, Chain A, domain 1"/>
    <property type="match status" value="1"/>
</dbReference>
<feature type="compositionally biased region" description="Low complexity" evidence="4">
    <location>
        <begin position="202"/>
        <end position="232"/>
    </location>
</feature>
<dbReference type="GO" id="GO:0036435">
    <property type="term" value="F:K48-linked polyubiquitin modification-dependent protein binding"/>
    <property type="evidence" value="ECO:0007669"/>
    <property type="project" value="TreeGrafter"/>
</dbReference>
<dbReference type="GO" id="GO:0005634">
    <property type="term" value="C:nucleus"/>
    <property type="evidence" value="ECO:0007669"/>
    <property type="project" value="TreeGrafter"/>
</dbReference>
<dbReference type="RefSeq" id="XP_032818658.1">
    <property type="nucleotide sequence ID" value="XM_032962767.1"/>
</dbReference>
<name>A0AAJ7X229_PETMA</name>
<keyword evidence="7" id="KW-1185">Reference proteome</keyword>
<evidence type="ECO:0000256" key="4">
    <source>
        <dbReference type="SAM" id="MobiDB-lite"/>
    </source>
</evidence>
<dbReference type="PROSITE" id="PS50033">
    <property type="entry name" value="UBX"/>
    <property type="match status" value="1"/>
</dbReference>
<evidence type="ECO:0000256" key="3">
    <source>
        <dbReference type="ARBA" id="ARBA00023054"/>
    </source>
</evidence>
<gene>
    <name evidence="8 9" type="primary">UBXN1</name>
</gene>
<dbReference type="SUPFAM" id="SSF54236">
    <property type="entry name" value="Ubiquitin-like"/>
    <property type="match status" value="1"/>
</dbReference>
<dbReference type="FunFam" id="1.10.8.10:FF:000044">
    <property type="entry name" value="UBX domain-containing protein 1"/>
    <property type="match status" value="1"/>
</dbReference>
<dbReference type="SMART" id="SM00165">
    <property type="entry name" value="UBA"/>
    <property type="match status" value="1"/>
</dbReference>
<sequence>MCDTTSLDSLMEMGFPRNRAEKALAVTGNQGVNLAMDWLFEHSEDADIDEPYVPPQGNVVDSAAVPTPPTLSLSTESALAAQRQEGDGDPGESEDGAEGQEPKKMLTEEERQQQLQRLEEKLRQKRLEREEKERQEEIEREKQRRKHGQELASIRTRMQEEEMRKLVEERKREKDEERMAKERVREKIARDKAERARKFGDATGAEAVPAAGTAAPPATSEPPTSTTATTSPPKRDYDQCRIQVRMPDGSQLMQSFAAKETLAAVRLFVELHRQDEATPFVLLTNFPRRLFGDEDMEKPLSELGLVPSAVLIMTKR</sequence>